<reference evidence="2" key="1">
    <citation type="journal article" date="2014" name="Nat. Genet.">
        <title>Genome and transcriptome of the porcine whipworm Trichuris suis.</title>
        <authorList>
            <person name="Jex A.R."/>
            <person name="Nejsum P."/>
            <person name="Schwarz E.M."/>
            <person name="Hu L."/>
            <person name="Young N.D."/>
            <person name="Hall R.S."/>
            <person name="Korhonen P.K."/>
            <person name="Liao S."/>
            <person name="Thamsborg S."/>
            <person name="Xia J."/>
            <person name="Xu P."/>
            <person name="Wang S."/>
            <person name="Scheerlinck J.P."/>
            <person name="Hofmann A."/>
            <person name="Sternberg P.W."/>
            <person name="Wang J."/>
            <person name="Gasser R.B."/>
        </authorList>
    </citation>
    <scope>NUCLEOTIDE SEQUENCE [LARGE SCALE GENOMIC DNA]</scope>
    <source>
        <strain evidence="2">DCEP-RM93F</strain>
    </source>
</reference>
<name>A0A085NFR8_9BILA</name>
<gene>
    <name evidence="2" type="ORF">M514_19576</name>
</gene>
<dbReference type="Proteomes" id="UP000030758">
    <property type="component" value="Unassembled WGS sequence"/>
</dbReference>
<dbReference type="EMBL" id="KL367506">
    <property type="protein sequence ID" value="KFD68314.1"/>
    <property type="molecule type" value="Genomic_DNA"/>
</dbReference>
<evidence type="ECO:0000313" key="2">
    <source>
        <dbReference type="EMBL" id="KFD68314.1"/>
    </source>
</evidence>
<accession>A0A085NFR8</accession>
<proteinExistence type="predicted"/>
<feature type="region of interest" description="Disordered" evidence="1">
    <location>
        <begin position="42"/>
        <end position="67"/>
    </location>
</feature>
<protein>
    <submittedName>
        <fullName evidence="2">Uncharacterized protein</fullName>
    </submittedName>
</protein>
<dbReference type="AlphaFoldDB" id="A0A085NFR8"/>
<evidence type="ECO:0000256" key="1">
    <source>
        <dbReference type="SAM" id="MobiDB-lite"/>
    </source>
</evidence>
<sequence length="102" mass="11013">MVTILTPLLMRTLGLREAARSRTPDLKPSSVPSLRVAGLQASATTPGVGAPCHKEQGRGVNGRRSQTKAGLTMMDGVHSWPLCDPFTIVNPRPWERRRLGAA</sequence>
<organism evidence="2">
    <name type="scientific">Trichuris suis</name>
    <name type="common">pig whipworm</name>
    <dbReference type="NCBI Taxonomy" id="68888"/>
    <lineage>
        <taxon>Eukaryota</taxon>
        <taxon>Metazoa</taxon>
        <taxon>Ecdysozoa</taxon>
        <taxon>Nematoda</taxon>
        <taxon>Enoplea</taxon>
        <taxon>Dorylaimia</taxon>
        <taxon>Trichinellida</taxon>
        <taxon>Trichuridae</taxon>
        <taxon>Trichuris</taxon>
    </lineage>
</organism>